<feature type="domain" description="ABC transmembrane type-1" evidence="8">
    <location>
        <begin position="77"/>
        <end position="291"/>
    </location>
</feature>
<dbReference type="PANTHER" id="PTHR32243">
    <property type="entry name" value="MALTOSE TRANSPORT SYSTEM PERMEASE-RELATED"/>
    <property type="match status" value="1"/>
</dbReference>
<evidence type="ECO:0000313" key="9">
    <source>
        <dbReference type="EMBL" id="PTA69509.1"/>
    </source>
</evidence>
<dbReference type="EMBL" id="PYSV01000001">
    <property type="protein sequence ID" value="PTA69509.1"/>
    <property type="molecule type" value="Genomic_DNA"/>
</dbReference>
<feature type="transmembrane region" description="Helical" evidence="7">
    <location>
        <begin position="112"/>
        <end position="136"/>
    </location>
</feature>
<dbReference type="Pfam" id="PF00528">
    <property type="entry name" value="BPD_transp_1"/>
    <property type="match status" value="1"/>
</dbReference>
<evidence type="ECO:0000259" key="8">
    <source>
        <dbReference type="PROSITE" id="PS50928"/>
    </source>
</evidence>
<sequence length="306" mass="33350">MNLKTAKPELYYLQRAAFYLLVLVITVYLLAPFFWAVLTSLRSPGDLFLTPGEFIAAPTTFQNYVQVFSNPNFQRGLLYSLIVAVGSVLVSLLIGSFAAYALGRFRFKGKTVILYVILGVSVFPQIAVLGGLYSFLQGADSALNAAIEASSSGTLDRFLDAFKLYNRPLGLILSYLIFTIPFTVWVLTSFVRDIPGELEEAALVDGASPLQTLFLVLFPVMMPALVTTGLLAFINAWNEYLFALTFTSTNRTVPVVIANYSGATQFDQPWGPIMAASIVVTIPLIILVLVFQRNIVSGLTAGAVKG</sequence>
<gene>
    <name evidence="9" type="ORF">C8263_00265</name>
</gene>
<dbReference type="SUPFAM" id="SSF161098">
    <property type="entry name" value="MetI-like"/>
    <property type="match status" value="1"/>
</dbReference>
<keyword evidence="10" id="KW-1185">Reference proteome</keyword>
<dbReference type="InterPro" id="IPR035906">
    <property type="entry name" value="MetI-like_sf"/>
</dbReference>
<dbReference type="CDD" id="cd06261">
    <property type="entry name" value="TM_PBP2"/>
    <property type="match status" value="1"/>
</dbReference>
<proteinExistence type="inferred from homology"/>
<keyword evidence="6 7" id="KW-0472">Membrane</keyword>
<dbReference type="PROSITE" id="PS50928">
    <property type="entry name" value="ABC_TM1"/>
    <property type="match status" value="1"/>
</dbReference>
<evidence type="ECO:0000256" key="5">
    <source>
        <dbReference type="ARBA" id="ARBA00022989"/>
    </source>
</evidence>
<dbReference type="OrthoDB" id="9810086at2"/>
<keyword evidence="4 7" id="KW-0812">Transmembrane</keyword>
<evidence type="ECO:0000256" key="6">
    <source>
        <dbReference type="ARBA" id="ARBA00023136"/>
    </source>
</evidence>
<evidence type="ECO:0000256" key="4">
    <source>
        <dbReference type="ARBA" id="ARBA00022692"/>
    </source>
</evidence>
<dbReference type="InterPro" id="IPR050901">
    <property type="entry name" value="BP-dep_ABC_trans_perm"/>
</dbReference>
<feature type="transmembrane region" description="Helical" evidence="7">
    <location>
        <begin position="77"/>
        <end position="100"/>
    </location>
</feature>
<name>A0A2T3WC82_9DEIO</name>
<evidence type="ECO:0000256" key="3">
    <source>
        <dbReference type="ARBA" id="ARBA00022475"/>
    </source>
</evidence>
<feature type="transmembrane region" description="Helical" evidence="7">
    <location>
        <begin position="212"/>
        <end position="234"/>
    </location>
</feature>
<evidence type="ECO:0000313" key="10">
    <source>
        <dbReference type="Proteomes" id="UP000240317"/>
    </source>
</evidence>
<reference evidence="9 10" key="1">
    <citation type="submission" date="2018-03" db="EMBL/GenBank/DDBJ databases">
        <title>Draft genome of Deinococcus sp. OD32.</title>
        <authorList>
            <person name="Wang X.-P."/>
            <person name="Du Z.-J."/>
        </authorList>
    </citation>
    <scope>NUCLEOTIDE SEQUENCE [LARGE SCALE GENOMIC DNA]</scope>
    <source>
        <strain evidence="9 10">OD32</strain>
    </source>
</reference>
<keyword evidence="2 7" id="KW-0813">Transport</keyword>
<comment type="subcellular location">
    <subcellularLocation>
        <location evidence="1 7">Cell membrane</location>
        <topology evidence="1 7">Multi-pass membrane protein</topology>
    </subcellularLocation>
</comment>
<keyword evidence="5 7" id="KW-1133">Transmembrane helix</keyword>
<feature type="transmembrane region" description="Helical" evidence="7">
    <location>
        <begin position="16"/>
        <end position="38"/>
    </location>
</feature>
<dbReference type="RefSeq" id="WP_107136102.1">
    <property type="nucleotide sequence ID" value="NZ_PYSV01000001.1"/>
</dbReference>
<evidence type="ECO:0000256" key="2">
    <source>
        <dbReference type="ARBA" id="ARBA00022448"/>
    </source>
</evidence>
<dbReference type="GO" id="GO:0005886">
    <property type="term" value="C:plasma membrane"/>
    <property type="evidence" value="ECO:0007669"/>
    <property type="project" value="UniProtKB-SubCell"/>
</dbReference>
<organism evidence="9 10">
    <name type="scientific">Deinococcus arcticus</name>
    <dbReference type="NCBI Taxonomy" id="2136176"/>
    <lineage>
        <taxon>Bacteria</taxon>
        <taxon>Thermotogati</taxon>
        <taxon>Deinococcota</taxon>
        <taxon>Deinococci</taxon>
        <taxon>Deinococcales</taxon>
        <taxon>Deinococcaceae</taxon>
        <taxon>Deinococcus</taxon>
    </lineage>
</organism>
<comment type="caution">
    <text evidence="9">The sequence shown here is derived from an EMBL/GenBank/DDBJ whole genome shotgun (WGS) entry which is preliminary data.</text>
</comment>
<evidence type="ECO:0000256" key="7">
    <source>
        <dbReference type="RuleBase" id="RU363032"/>
    </source>
</evidence>
<dbReference type="Proteomes" id="UP000240317">
    <property type="component" value="Unassembled WGS sequence"/>
</dbReference>
<protein>
    <submittedName>
        <fullName evidence="9">Sugar ABC transporter permease</fullName>
    </submittedName>
</protein>
<comment type="similarity">
    <text evidence="7">Belongs to the binding-protein-dependent transport system permease family.</text>
</comment>
<feature type="transmembrane region" description="Helical" evidence="7">
    <location>
        <begin position="270"/>
        <end position="291"/>
    </location>
</feature>
<dbReference type="GO" id="GO:0055085">
    <property type="term" value="P:transmembrane transport"/>
    <property type="evidence" value="ECO:0007669"/>
    <property type="project" value="InterPro"/>
</dbReference>
<dbReference type="Gene3D" id="1.10.3720.10">
    <property type="entry name" value="MetI-like"/>
    <property type="match status" value="1"/>
</dbReference>
<feature type="transmembrane region" description="Helical" evidence="7">
    <location>
        <begin position="172"/>
        <end position="191"/>
    </location>
</feature>
<keyword evidence="3" id="KW-1003">Cell membrane</keyword>
<dbReference type="AlphaFoldDB" id="A0A2T3WC82"/>
<accession>A0A2T3WC82</accession>
<dbReference type="PANTHER" id="PTHR32243:SF18">
    <property type="entry name" value="INNER MEMBRANE ABC TRANSPORTER PERMEASE PROTEIN YCJP"/>
    <property type="match status" value="1"/>
</dbReference>
<dbReference type="InterPro" id="IPR000515">
    <property type="entry name" value="MetI-like"/>
</dbReference>
<evidence type="ECO:0000256" key="1">
    <source>
        <dbReference type="ARBA" id="ARBA00004651"/>
    </source>
</evidence>